<sequence length="32" mass="3608">MLDPPQTSSRPLISITPRKKSVRFNITSPSPR</sequence>
<proteinExistence type="predicted"/>
<evidence type="ECO:0000256" key="1">
    <source>
        <dbReference type="SAM" id="MobiDB-lite"/>
    </source>
</evidence>
<dbReference type="AlphaFoldDB" id="A0A819AU52"/>
<reference evidence="2" key="1">
    <citation type="submission" date="2021-02" db="EMBL/GenBank/DDBJ databases">
        <authorList>
            <person name="Nowell W R."/>
        </authorList>
    </citation>
    <scope>NUCLEOTIDE SEQUENCE</scope>
</reference>
<feature type="non-terminal residue" evidence="2">
    <location>
        <position position="32"/>
    </location>
</feature>
<protein>
    <submittedName>
        <fullName evidence="2">Uncharacterized protein</fullName>
    </submittedName>
</protein>
<feature type="region of interest" description="Disordered" evidence="1">
    <location>
        <begin position="1"/>
        <end position="32"/>
    </location>
</feature>
<evidence type="ECO:0000313" key="2">
    <source>
        <dbReference type="EMBL" id="CAF3782465.1"/>
    </source>
</evidence>
<organism evidence="2 3">
    <name type="scientific">Adineta steineri</name>
    <dbReference type="NCBI Taxonomy" id="433720"/>
    <lineage>
        <taxon>Eukaryota</taxon>
        <taxon>Metazoa</taxon>
        <taxon>Spiralia</taxon>
        <taxon>Gnathifera</taxon>
        <taxon>Rotifera</taxon>
        <taxon>Eurotatoria</taxon>
        <taxon>Bdelloidea</taxon>
        <taxon>Adinetida</taxon>
        <taxon>Adinetidae</taxon>
        <taxon>Adineta</taxon>
    </lineage>
</organism>
<comment type="caution">
    <text evidence="2">The sequence shown here is derived from an EMBL/GenBank/DDBJ whole genome shotgun (WGS) entry which is preliminary data.</text>
</comment>
<dbReference type="Proteomes" id="UP000663844">
    <property type="component" value="Unassembled WGS sequence"/>
</dbReference>
<name>A0A819AU52_9BILA</name>
<evidence type="ECO:0000313" key="3">
    <source>
        <dbReference type="Proteomes" id="UP000663844"/>
    </source>
</evidence>
<gene>
    <name evidence="2" type="ORF">OXD698_LOCUS17217</name>
</gene>
<accession>A0A819AU52</accession>
<dbReference type="EMBL" id="CAJOAZ010001214">
    <property type="protein sequence ID" value="CAF3782465.1"/>
    <property type="molecule type" value="Genomic_DNA"/>
</dbReference>
<feature type="compositionally biased region" description="Polar residues" evidence="1">
    <location>
        <begin position="1"/>
        <end position="11"/>
    </location>
</feature>